<evidence type="ECO:0000313" key="1">
    <source>
        <dbReference type="EMBL" id="KAI3822252.1"/>
    </source>
</evidence>
<gene>
    <name evidence="1" type="ORF">L1987_09839</name>
</gene>
<protein>
    <submittedName>
        <fullName evidence="1">Uncharacterized protein</fullName>
    </submittedName>
</protein>
<dbReference type="EMBL" id="CM042020">
    <property type="protein sequence ID" value="KAI3822252.1"/>
    <property type="molecule type" value="Genomic_DNA"/>
</dbReference>
<accession>A0ACB9JQF3</accession>
<sequence length="80" mass="9058">MDLTLTMAVVVEDCGEAREVIEMEKHQEPEVDTNGDIVREEEVSVMSGSLLNSCLLEINALFLAMINIHKWKISNNILRE</sequence>
<proteinExistence type="predicted"/>
<keyword evidence="2" id="KW-1185">Reference proteome</keyword>
<reference evidence="2" key="1">
    <citation type="journal article" date="2022" name="Mol. Ecol. Resour.">
        <title>The genomes of chicory, endive, great burdock and yacon provide insights into Asteraceae palaeo-polyploidization history and plant inulin production.</title>
        <authorList>
            <person name="Fan W."/>
            <person name="Wang S."/>
            <person name="Wang H."/>
            <person name="Wang A."/>
            <person name="Jiang F."/>
            <person name="Liu H."/>
            <person name="Zhao H."/>
            <person name="Xu D."/>
            <person name="Zhang Y."/>
        </authorList>
    </citation>
    <scope>NUCLEOTIDE SEQUENCE [LARGE SCALE GENOMIC DNA]</scope>
    <source>
        <strain evidence="2">cv. Yunnan</strain>
    </source>
</reference>
<evidence type="ECO:0000313" key="2">
    <source>
        <dbReference type="Proteomes" id="UP001056120"/>
    </source>
</evidence>
<reference evidence="1 2" key="2">
    <citation type="journal article" date="2022" name="Mol. Ecol. Resour.">
        <title>The genomes of chicory, endive, great burdock and yacon provide insights into Asteraceae paleo-polyploidization history and plant inulin production.</title>
        <authorList>
            <person name="Fan W."/>
            <person name="Wang S."/>
            <person name="Wang H."/>
            <person name="Wang A."/>
            <person name="Jiang F."/>
            <person name="Liu H."/>
            <person name="Zhao H."/>
            <person name="Xu D."/>
            <person name="Zhang Y."/>
        </authorList>
    </citation>
    <scope>NUCLEOTIDE SEQUENCE [LARGE SCALE GENOMIC DNA]</scope>
    <source>
        <strain evidence="2">cv. Yunnan</strain>
        <tissue evidence="1">Leaves</tissue>
    </source>
</reference>
<organism evidence="1 2">
    <name type="scientific">Smallanthus sonchifolius</name>
    <dbReference type="NCBI Taxonomy" id="185202"/>
    <lineage>
        <taxon>Eukaryota</taxon>
        <taxon>Viridiplantae</taxon>
        <taxon>Streptophyta</taxon>
        <taxon>Embryophyta</taxon>
        <taxon>Tracheophyta</taxon>
        <taxon>Spermatophyta</taxon>
        <taxon>Magnoliopsida</taxon>
        <taxon>eudicotyledons</taxon>
        <taxon>Gunneridae</taxon>
        <taxon>Pentapetalae</taxon>
        <taxon>asterids</taxon>
        <taxon>campanulids</taxon>
        <taxon>Asterales</taxon>
        <taxon>Asteraceae</taxon>
        <taxon>Asteroideae</taxon>
        <taxon>Heliantheae alliance</taxon>
        <taxon>Millerieae</taxon>
        <taxon>Smallanthus</taxon>
    </lineage>
</organism>
<comment type="caution">
    <text evidence="1">The sequence shown here is derived from an EMBL/GenBank/DDBJ whole genome shotgun (WGS) entry which is preliminary data.</text>
</comment>
<dbReference type="Proteomes" id="UP001056120">
    <property type="component" value="Linkage Group LG03"/>
</dbReference>
<name>A0ACB9JQF3_9ASTR</name>